<comment type="caution">
    <text evidence="1">The sequence shown here is derived from an EMBL/GenBank/DDBJ whole genome shotgun (WGS) entry which is preliminary data.</text>
</comment>
<organism evidence="1">
    <name type="scientific">bioreactor metagenome</name>
    <dbReference type="NCBI Taxonomy" id="1076179"/>
    <lineage>
        <taxon>unclassified sequences</taxon>
        <taxon>metagenomes</taxon>
        <taxon>ecological metagenomes</taxon>
    </lineage>
</organism>
<accession>A0A645D068</accession>
<name>A0A645D068_9ZZZZ</name>
<dbReference type="AlphaFoldDB" id="A0A645D068"/>
<protein>
    <submittedName>
        <fullName evidence="1">Uncharacterized protein</fullName>
    </submittedName>
</protein>
<sequence length="171" mass="19309">MFVNRYKQLPGCNYTHLFAGTVTYPLCLWQRNQVNHSFEGHWPVEPFGYLYQVIGPVNILLAGNGEIQRFRFVNLVLHLVDIPVGPKQGGVHYPHIGAYPLYLLQVPERESVVVAMCDQNSIGFTTVEVVMSNIPCSVTVAPVVVVPVLGSHLYRNYKCSYCDHDCRVFLV</sequence>
<reference evidence="1" key="1">
    <citation type="submission" date="2019-08" db="EMBL/GenBank/DDBJ databases">
        <authorList>
            <person name="Kucharzyk K."/>
            <person name="Murdoch R.W."/>
            <person name="Higgins S."/>
            <person name="Loffler F."/>
        </authorList>
    </citation>
    <scope>NUCLEOTIDE SEQUENCE</scope>
</reference>
<gene>
    <name evidence="1" type="ORF">SDC9_129263</name>
</gene>
<evidence type="ECO:0000313" key="1">
    <source>
        <dbReference type="EMBL" id="MPM82202.1"/>
    </source>
</evidence>
<dbReference type="EMBL" id="VSSQ01031353">
    <property type="protein sequence ID" value="MPM82202.1"/>
    <property type="molecule type" value="Genomic_DNA"/>
</dbReference>
<proteinExistence type="predicted"/>